<dbReference type="InterPro" id="IPR039374">
    <property type="entry name" value="SIP_fam"/>
</dbReference>
<accession>A0A942T122</accession>
<dbReference type="InterPro" id="IPR039261">
    <property type="entry name" value="FNR_nucleotide-bd"/>
</dbReference>
<reference evidence="2" key="1">
    <citation type="submission" date="2021-05" db="EMBL/GenBank/DDBJ databases">
        <title>Novel Bacillus species.</title>
        <authorList>
            <person name="Liu G."/>
        </authorList>
    </citation>
    <scope>NUCLEOTIDE SEQUENCE</scope>
    <source>
        <strain evidence="2">FJAT-50051</strain>
    </source>
</reference>
<dbReference type="Pfam" id="PF04954">
    <property type="entry name" value="SIP"/>
    <property type="match status" value="1"/>
</dbReference>
<gene>
    <name evidence="2" type="ORF">KHB02_18515</name>
</gene>
<dbReference type="PANTHER" id="PTHR30157:SF0">
    <property type="entry name" value="NADPH-DEPENDENT FERRIC-CHELATE REDUCTASE"/>
    <property type="match status" value="1"/>
</dbReference>
<name>A0A942T122_9BACI</name>
<organism evidence="2">
    <name type="scientific">Neobacillus citreus</name>
    <dbReference type="NCBI Taxonomy" id="2833578"/>
    <lineage>
        <taxon>Bacteria</taxon>
        <taxon>Bacillati</taxon>
        <taxon>Bacillota</taxon>
        <taxon>Bacilli</taxon>
        <taxon>Bacillales</taxon>
        <taxon>Bacillaceae</taxon>
        <taxon>Neobacillus</taxon>
    </lineage>
</organism>
<sequence length="140" mass="15310">MARTRRQPSERILIAGDASDLPEIHRMLTELPENAYGQVFVEVALDEQVRALPAPPRVTVTWLVRSTRSSLVAPLVFADHGEALAQALTAWAGEWCVADCEPRTTVWIGCADSPWVERARSVVQIELADAGQAVQVEHGG</sequence>
<evidence type="ECO:0000259" key="1">
    <source>
        <dbReference type="Pfam" id="PF04954"/>
    </source>
</evidence>
<dbReference type="InterPro" id="IPR007037">
    <property type="entry name" value="SIP_rossman_dom"/>
</dbReference>
<dbReference type="PANTHER" id="PTHR30157">
    <property type="entry name" value="FERRIC REDUCTASE, NADPH-DEPENDENT"/>
    <property type="match status" value="1"/>
</dbReference>
<dbReference type="AlphaFoldDB" id="A0A942T122"/>
<evidence type="ECO:0000313" key="2">
    <source>
        <dbReference type="EMBL" id="MBS4183392.1"/>
    </source>
</evidence>
<protein>
    <submittedName>
        <fullName evidence="2">SIP domain-containing protein</fullName>
    </submittedName>
</protein>
<dbReference type="Gene3D" id="3.40.50.80">
    <property type="entry name" value="Nucleotide-binding domain of ferredoxin-NADP reductase (FNR) module"/>
    <property type="match status" value="1"/>
</dbReference>
<comment type="caution">
    <text evidence="2">The sequence shown here is derived from an EMBL/GenBank/DDBJ whole genome shotgun (WGS) entry which is preliminary data.</text>
</comment>
<proteinExistence type="predicted"/>
<feature type="domain" description="SIP-like Rossmann fold" evidence="1">
    <location>
        <begin position="11"/>
        <end position="124"/>
    </location>
</feature>
<dbReference type="EMBL" id="JAGYPE010000003">
    <property type="protein sequence ID" value="MBS4183392.1"/>
    <property type="molecule type" value="Genomic_DNA"/>
</dbReference>